<dbReference type="Pfam" id="PF00072">
    <property type="entry name" value="Response_reg"/>
    <property type="match status" value="1"/>
</dbReference>
<dbReference type="SUPFAM" id="SSF109604">
    <property type="entry name" value="HD-domain/PDEase-like"/>
    <property type="match status" value="1"/>
</dbReference>
<dbReference type="Proteomes" id="UP000484875">
    <property type="component" value="Unassembled WGS sequence"/>
</dbReference>
<dbReference type="Gene3D" id="3.40.50.2300">
    <property type="match status" value="1"/>
</dbReference>
<reference evidence="5 6" key="1">
    <citation type="submission" date="2019-12" db="EMBL/GenBank/DDBJ databases">
        <title>Novel species isolated from a subtropical stream in China.</title>
        <authorList>
            <person name="Lu H."/>
        </authorList>
    </citation>
    <scope>NUCLEOTIDE SEQUENCE [LARGE SCALE GENOMIC DNA]</scope>
    <source>
        <strain evidence="5 6">FT107W</strain>
    </source>
</reference>
<dbReference type="PROSITE" id="PS51831">
    <property type="entry name" value="HD"/>
    <property type="match status" value="1"/>
</dbReference>
<dbReference type="SUPFAM" id="SSF52172">
    <property type="entry name" value="CheY-like"/>
    <property type="match status" value="1"/>
</dbReference>
<proteinExistence type="predicted"/>
<comment type="caution">
    <text evidence="5">The sequence shown here is derived from an EMBL/GenBank/DDBJ whole genome shotgun (WGS) entry which is preliminary data.</text>
</comment>
<feature type="domain" description="HD-GYP" evidence="4">
    <location>
        <begin position="146"/>
        <end position="343"/>
    </location>
</feature>
<dbReference type="InterPro" id="IPR006674">
    <property type="entry name" value="HD_domain"/>
</dbReference>
<dbReference type="PANTHER" id="PTHR45228:SF1">
    <property type="entry name" value="CYCLIC DI-GMP PHOSPHODIESTERASE TM_0186"/>
    <property type="match status" value="1"/>
</dbReference>
<dbReference type="CDD" id="cd00077">
    <property type="entry name" value="HDc"/>
    <property type="match status" value="1"/>
</dbReference>
<evidence type="ECO:0000313" key="6">
    <source>
        <dbReference type="Proteomes" id="UP000484875"/>
    </source>
</evidence>
<accession>A0A845HQ44</accession>
<feature type="domain" description="HD" evidence="3">
    <location>
        <begin position="168"/>
        <end position="292"/>
    </location>
</feature>
<protein>
    <submittedName>
        <fullName evidence="5">Response regulator</fullName>
    </submittedName>
</protein>
<dbReference type="GO" id="GO:0000160">
    <property type="term" value="P:phosphorelay signal transduction system"/>
    <property type="evidence" value="ECO:0007669"/>
    <property type="project" value="InterPro"/>
</dbReference>
<gene>
    <name evidence="5" type="ORF">GTP81_29755</name>
</gene>
<dbReference type="InterPro" id="IPR037522">
    <property type="entry name" value="HD_GYP_dom"/>
</dbReference>
<dbReference type="InterPro" id="IPR011006">
    <property type="entry name" value="CheY-like_superfamily"/>
</dbReference>
<dbReference type="SMART" id="SM00471">
    <property type="entry name" value="HDc"/>
    <property type="match status" value="1"/>
</dbReference>
<dbReference type="Gene3D" id="1.10.3210.10">
    <property type="entry name" value="Hypothetical protein af1432"/>
    <property type="match status" value="1"/>
</dbReference>
<evidence type="ECO:0000313" key="5">
    <source>
        <dbReference type="EMBL" id="MYN20928.1"/>
    </source>
</evidence>
<feature type="modified residue" description="4-aspartylphosphate" evidence="1">
    <location>
        <position position="52"/>
    </location>
</feature>
<dbReference type="EMBL" id="WWCV01000106">
    <property type="protein sequence ID" value="MYN20928.1"/>
    <property type="molecule type" value="Genomic_DNA"/>
</dbReference>
<evidence type="ECO:0000259" key="2">
    <source>
        <dbReference type="PROSITE" id="PS50110"/>
    </source>
</evidence>
<dbReference type="InterPro" id="IPR052020">
    <property type="entry name" value="Cyclic_di-GMP/3'3'-cGAMP_PDE"/>
</dbReference>
<dbReference type="SMART" id="SM00448">
    <property type="entry name" value="REC"/>
    <property type="match status" value="1"/>
</dbReference>
<dbReference type="PROSITE" id="PS51832">
    <property type="entry name" value="HD_GYP"/>
    <property type="match status" value="1"/>
</dbReference>
<dbReference type="GO" id="GO:0008081">
    <property type="term" value="F:phosphoric diester hydrolase activity"/>
    <property type="evidence" value="ECO:0007669"/>
    <property type="project" value="UniProtKB-ARBA"/>
</dbReference>
<evidence type="ECO:0000256" key="1">
    <source>
        <dbReference type="PROSITE-ProRule" id="PRU00169"/>
    </source>
</evidence>
<dbReference type="RefSeq" id="WP_161093175.1">
    <property type="nucleotide sequence ID" value="NZ_WWCV01000106.1"/>
</dbReference>
<keyword evidence="1" id="KW-0597">Phosphoprotein</keyword>
<sequence>MQILIVDDNPANLELFGHMLEMLSDTPPVSMSDPGAALAWCADNDPDLVLVDYMMPEIDGLEFLRRFRALPGKEQTPLVMVTADTQNKIRHEALRLSANDFLTKPVNFIELNARVGNLLALGRAQRQLAHHAARLADEVRKATADIAAREREAIYRLSRAAEFRDPETGSHLLRMAAFSELIARNLGLPEDECERILAAAPMHDIGKLGIPDAILLKPGPLDSTELEIMRRHAQIGADILADSASPLLQAGALIAASHHERYDGSGYPRGLAGEAIPLYGRIVAAADVFDALTSARPYKPAWSFAQARSAMEAGCGSHFDPACVAALFRDEAALAAIRQRYDDHHPSPQQQLKEAA</sequence>
<name>A0A845HQ44_9BURK</name>
<dbReference type="InterPro" id="IPR003607">
    <property type="entry name" value="HD/PDEase_dom"/>
</dbReference>
<dbReference type="PROSITE" id="PS50110">
    <property type="entry name" value="RESPONSE_REGULATORY"/>
    <property type="match status" value="1"/>
</dbReference>
<organism evidence="5 6">
    <name type="scientific">Duganella vulcania</name>
    <dbReference type="NCBI Taxonomy" id="2692166"/>
    <lineage>
        <taxon>Bacteria</taxon>
        <taxon>Pseudomonadati</taxon>
        <taxon>Pseudomonadota</taxon>
        <taxon>Betaproteobacteria</taxon>
        <taxon>Burkholderiales</taxon>
        <taxon>Oxalobacteraceae</taxon>
        <taxon>Telluria group</taxon>
        <taxon>Duganella</taxon>
    </lineage>
</organism>
<feature type="domain" description="Response regulatory" evidence="2">
    <location>
        <begin position="2"/>
        <end position="119"/>
    </location>
</feature>
<dbReference type="Pfam" id="PF13487">
    <property type="entry name" value="HD_5"/>
    <property type="match status" value="1"/>
</dbReference>
<evidence type="ECO:0000259" key="3">
    <source>
        <dbReference type="PROSITE" id="PS51831"/>
    </source>
</evidence>
<dbReference type="InterPro" id="IPR001789">
    <property type="entry name" value="Sig_transdc_resp-reg_receiver"/>
</dbReference>
<dbReference type="CDD" id="cd17551">
    <property type="entry name" value="REC_RpfG-like"/>
    <property type="match status" value="1"/>
</dbReference>
<dbReference type="AlphaFoldDB" id="A0A845HQ44"/>
<dbReference type="PANTHER" id="PTHR45228">
    <property type="entry name" value="CYCLIC DI-GMP PHOSPHODIESTERASE TM_0186-RELATED"/>
    <property type="match status" value="1"/>
</dbReference>
<evidence type="ECO:0000259" key="4">
    <source>
        <dbReference type="PROSITE" id="PS51832"/>
    </source>
</evidence>
<keyword evidence="6" id="KW-1185">Reference proteome</keyword>